<feature type="region of interest" description="Disordered" evidence="1">
    <location>
        <begin position="160"/>
        <end position="279"/>
    </location>
</feature>
<dbReference type="AlphaFoldDB" id="A0A8T9CHE9"/>
<gene>
    <name evidence="2" type="ORF">LSUE1_G003673</name>
</gene>
<evidence type="ECO:0000313" key="3">
    <source>
        <dbReference type="Proteomes" id="UP000469558"/>
    </source>
</evidence>
<protein>
    <submittedName>
        <fullName evidence="2">Uncharacterized protein</fullName>
    </submittedName>
</protein>
<dbReference type="EMBL" id="QGMK01000221">
    <property type="protein sequence ID" value="TVY83174.1"/>
    <property type="molecule type" value="Genomic_DNA"/>
</dbReference>
<sequence length="424" mass="45928">RHSLPLHFLPPSLWSSNTSSQSLVVESEEAARGEHILDEATVAHRISALRQLNGATRSRHRYAKSTGARNSTFSQPVIVRTYSGAARPRSEQRDIVTVKKENGHSPTAPAKMDLKMPPVEAFSFKGIMDEIRHGVTEDLERIAEICARSKYSLSNQYEVHMPPHGRGEPSLQTIGLGSGPNTNTGPTLQAIGSDEEQVKSVGRGSRGGRRTKSVAYGTLETIMSSSRSSEEDQTKKKPAAEIAEEVRGRAAKKELKAKAHAAEDVVEAGPSDQRPKHVRSKSATFAAVIIDNAQGFKNDSVAHVGPPTSLISEPAKPKTSIAAELQAPNFGAPDQYTSPNTLNLMLQRPTMIQNESRASTLTPDHDAKPSILGSFGSWLPWNRPERGRNSQPKGRSASYAEGSLRDLLKSSDVDPKGKIADRTG</sequence>
<feature type="compositionally biased region" description="Polar residues" evidence="1">
    <location>
        <begin position="170"/>
        <end position="187"/>
    </location>
</feature>
<feature type="non-terminal residue" evidence="2">
    <location>
        <position position="424"/>
    </location>
</feature>
<proteinExistence type="predicted"/>
<organism evidence="2 3">
    <name type="scientific">Lachnellula suecica</name>
    <dbReference type="NCBI Taxonomy" id="602035"/>
    <lineage>
        <taxon>Eukaryota</taxon>
        <taxon>Fungi</taxon>
        <taxon>Dikarya</taxon>
        <taxon>Ascomycota</taxon>
        <taxon>Pezizomycotina</taxon>
        <taxon>Leotiomycetes</taxon>
        <taxon>Helotiales</taxon>
        <taxon>Lachnaceae</taxon>
        <taxon>Lachnellula</taxon>
    </lineage>
</organism>
<feature type="compositionally biased region" description="Basic and acidic residues" evidence="1">
    <location>
        <begin position="228"/>
        <end position="263"/>
    </location>
</feature>
<feature type="compositionally biased region" description="Basic and acidic residues" evidence="1">
    <location>
        <begin position="403"/>
        <end position="424"/>
    </location>
</feature>
<reference evidence="2 3" key="1">
    <citation type="submission" date="2018-05" db="EMBL/GenBank/DDBJ databases">
        <title>Genome sequencing and assembly of the regulated plant pathogen Lachnellula willkommii and related sister species for the development of diagnostic species identification markers.</title>
        <authorList>
            <person name="Giroux E."/>
            <person name="Bilodeau G."/>
        </authorList>
    </citation>
    <scope>NUCLEOTIDE SEQUENCE [LARGE SCALE GENOMIC DNA]</scope>
    <source>
        <strain evidence="2 3">CBS 268.59</strain>
    </source>
</reference>
<name>A0A8T9CHE9_9HELO</name>
<dbReference type="Proteomes" id="UP000469558">
    <property type="component" value="Unassembled WGS sequence"/>
</dbReference>
<accession>A0A8T9CHE9</accession>
<evidence type="ECO:0000313" key="2">
    <source>
        <dbReference type="EMBL" id="TVY83174.1"/>
    </source>
</evidence>
<feature type="region of interest" description="Disordered" evidence="1">
    <location>
        <begin position="374"/>
        <end position="424"/>
    </location>
</feature>
<keyword evidence="3" id="KW-1185">Reference proteome</keyword>
<evidence type="ECO:0000256" key="1">
    <source>
        <dbReference type="SAM" id="MobiDB-lite"/>
    </source>
</evidence>
<dbReference type="OrthoDB" id="5339332at2759"/>
<feature type="non-terminal residue" evidence="2">
    <location>
        <position position="1"/>
    </location>
</feature>
<comment type="caution">
    <text evidence="2">The sequence shown here is derived from an EMBL/GenBank/DDBJ whole genome shotgun (WGS) entry which is preliminary data.</text>
</comment>